<evidence type="ECO:0000256" key="2">
    <source>
        <dbReference type="ARBA" id="ARBA00009130"/>
    </source>
</evidence>
<keyword evidence="4" id="KW-0274">FAD</keyword>
<dbReference type="OrthoDB" id="9802028at2"/>
<evidence type="ECO:0000313" key="8">
    <source>
        <dbReference type="EMBL" id="QEN09487.1"/>
    </source>
</evidence>
<keyword evidence="3" id="KW-0285">Flavoprotein</keyword>
<dbReference type="SUPFAM" id="SSF55424">
    <property type="entry name" value="FAD/NAD-linked reductases, dimerisation (C-terminal) domain"/>
    <property type="match status" value="1"/>
</dbReference>
<dbReference type="InterPro" id="IPR036188">
    <property type="entry name" value="FAD/NAD-bd_sf"/>
</dbReference>
<gene>
    <name evidence="8" type="ORF">EXM22_16415</name>
</gene>
<dbReference type="GO" id="GO:0016491">
    <property type="term" value="F:oxidoreductase activity"/>
    <property type="evidence" value="ECO:0007669"/>
    <property type="project" value="UniProtKB-KW"/>
</dbReference>
<dbReference type="AlphaFoldDB" id="A0A5C1QPS9"/>
<dbReference type="InterPro" id="IPR004099">
    <property type="entry name" value="Pyr_nucl-diS_OxRdtase_dimer"/>
</dbReference>
<evidence type="ECO:0000256" key="4">
    <source>
        <dbReference type="ARBA" id="ARBA00022827"/>
    </source>
</evidence>
<dbReference type="InterPro" id="IPR023753">
    <property type="entry name" value="FAD/NAD-binding_dom"/>
</dbReference>
<proteinExistence type="inferred from homology"/>
<dbReference type="InterPro" id="IPR050260">
    <property type="entry name" value="FAD-bd_OxRdtase"/>
</dbReference>
<dbReference type="Pfam" id="PF07992">
    <property type="entry name" value="Pyr_redox_2"/>
    <property type="match status" value="1"/>
</dbReference>
<keyword evidence="9" id="KW-1185">Reference proteome</keyword>
<protein>
    <submittedName>
        <fullName evidence="8">Pyridine nucleotide-disulfide oxidoreductase</fullName>
    </submittedName>
</protein>
<dbReference type="KEGG" id="ock:EXM22_16415"/>
<evidence type="ECO:0000256" key="3">
    <source>
        <dbReference type="ARBA" id="ARBA00022630"/>
    </source>
</evidence>
<evidence type="ECO:0000256" key="5">
    <source>
        <dbReference type="ARBA" id="ARBA00023002"/>
    </source>
</evidence>
<dbReference type="SMART" id="SM00450">
    <property type="entry name" value="RHOD"/>
    <property type="match status" value="1"/>
</dbReference>
<dbReference type="EMBL" id="CP036150">
    <property type="protein sequence ID" value="QEN09487.1"/>
    <property type="molecule type" value="Genomic_DNA"/>
</dbReference>
<dbReference type="PANTHER" id="PTHR43429">
    <property type="entry name" value="PYRIDINE NUCLEOTIDE-DISULFIDE OXIDOREDUCTASE DOMAIN-CONTAINING"/>
    <property type="match status" value="1"/>
</dbReference>
<name>A0A5C1QPS9_9SPIO</name>
<dbReference type="SUPFAM" id="SSF51905">
    <property type="entry name" value="FAD/NAD(P)-binding domain"/>
    <property type="match status" value="2"/>
</dbReference>
<evidence type="ECO:0000256" key="6">
    <source>
        <dbReference type="ARBA" id="ARBA00023284"/>
    </source>
</evidence>
<dbReference type="Gene3D" id="3.40.250.10">
    <property type="entry name" value="Rhodanese-like domain"/>
    <property type="match status" value="1"/>
</dbReference>
<evidence type="ECO:0000313" key="9">
    <source>
        <dbReference type="Proteomes" id="UP000324209"/>
    </source>
</evidence>
<evidence type="ECO:0000259" key="7">
    <source>
        <dbReference type="PROSITE" id="PS50206"/>
    </source>
</evidence>
<dbReference type="PRINTS" id="PR00368">
    <property type="entry name" value="FADPNR"/>
</dbReference>
<dbReference type="Pfam" id="PF02852">
    <property type="entry name" value="Pyr_redox_dim"/>
    <property type="match status" value="1"/>
</dbReference>
<dbReference type="PANTHER" id="PTHR43429:SF1">
    <property type="entry name" value="NAD(P)H SULFUR OXIDOREDUCTASE (COA-DEPENDENT)"/>
    <property type="match status" value="1"/>
</dbReference>
<dbReference type="PROSITE" id="PS50206">
    <property type="entry name" value="RHODANESE_3"/>
    <property type="match status" value="1"/>
</dbReference>
<reference evidence="8 9" key="1">
    <citation type="submission" date="2019-02" db="EMBL/GenBank/DDBJ databases">
        <title>Complete Genome Sequence and Methylome Analysis of free living Spirochaetas.</title>
        <authorList>
            <person name="Fomenkov A."/>
            <person name="Dubinina G."/>
            <person name="Leshcheva N."/>
            <person name="Mikheeva N."/>
            <person name="Grabovich M."/>
            <person name="Vincze T."/>
            <person name="Roberts R.J."/>
        </authorList>
    </citation>
    <scope>NUCLEOTIDE SEQUENCE [LARGE SCALE GENOMIC DNA]</scope>
    <source>
        <strain evidence="8 9">K2</strain>
    </source>
</reference>
<accession>A0A5C1QPS9</accession>
<dbReference type="CDD" id="cd00158">
    <property type="entry name" value="RHOD"/>
    <property type="match status" value="1"/>
</dbReference>
<sequence length="564" mass="60231">MAQKYVVIGGSAAGPKVASKIRRLDEQAEIIMIQKGKYLSMASCGYPYFVGGVFDDPGALIATPTGVARDPQFFSKVKNITALIETEAMSIDRTGKKLLVKNIPTGKEEEISYDKLVIATGASPVVPPIPGIDLDGIHTLQSMEDAVTLKDLVVSKKAKKAVIVGGGLIGIETCEAFQLAGIDTTVIEMQDQILPFLDWEMAKLVENHMCSKGVSVITGKGVTKFLGENGKLKGVEISSGEVISCDNAVISIGVKPNSSLALNAGLKVGDSKGIQVNRFMQTSDPFIYAAGDCTEVTNLITHNKQHFPMGDAANLQGRVVAQNVVRGNSEEYNGVIGTGICKVFDFTAGSTGLSQKIAEREGFQNIITAVHAAPDKPGFMGASPLIIKLIAAKSTGRFLGMQAVGTGDVSKRVAMAAMALHGRLCISEMVNLDLPYAPPFSPAIDNFIAAVHLLENKWQHQMNGISPVELKAKIDSGKAPFILDLRGPDEFEQMELGIGEVLIPLGALRSNLSKLPQNKDAEIVTYCKISLRGYEASCILRAHGYTNVSVLEGGIAAWPYPRKK</sequence>
<comment type="similarity">
    <text evidence="2">Belongs to the class-III pyridine nucleotide-disulfide oxidoreductase family.</text>
</comment>
<dbReference type="InterPro" id="IPR001763">
    <property type="entry name" value="Rhodanese-like_dom"/>
</dbReference>
<dbReference type="InterPro" id="IPR016156">
    <property type="entry name" value="FAD/NAD-linked_Rdtase_dimer_sf"/>
</dbReference>
<dbReference type="Pfam" id="PF00581">
    <property type="entry name" value="Rhodanese"/>
    <property type="match status" value="1"/>
</dbReference>
<dbReference type="RefSeq" id="WP_149487561.1">
    <property type="nucleotide sequence ID" value="NZ_CP036150.1"/>
</dbReference>
<keyword evidence="5" id="KW-0560">Oxidoreductase</keyword>
<comment type="cofactor">
    <cofactor evidence="1">
        <name>FAD</name>
        <dbReference type="ChEBI" id="CHEBI:57692"/>
    </cofactor>
</comment>
<dbReference type="Gene3D" id="3.50.50.60">
    <property type="entry name" value="FAD/NAD(P)-binding domain"/>
    <property type="match status" value="2"/>
</dbReference>
<dbReference type="SUPFAM" id="SSF52821">
    <property type="entry name" value="Rhodanese/Cell cycle control phosphatase"/>
    <property type="match status" value="1"/>
</dbReference>
<organism evidence="8 9">
    <name type="scientific">Oceanispirochaeta crateris</name>
    <dbReference type="NCBI Taxonomy" id="2518645"/>
    <lineage>
        <taxon>Bacteria</taxon>
        <taxon>Pseudomonadati</taxon>
        <taxon>Spirochaetota</taxon>
        <taxon>Spirochaetia</taxon>
        <taxon>Spirochaetales</taxon>
        <taxon>Spirochaetaceae</taxon>
        <taxon>Oceanispirochaeta</taxon>
    </lineage>
</organism>
<keyword evidence="6" id="KW-0676">Redox-active center</keyword>
<feature type="domain" description="Rhodanese" evidence="7">
    <location>
        <begin position="476"/>
        <end position="564"/>
    </location>
</feature>
<dbReference type="Proteomes" id="UP000324209">
    <property type="component" value="Chromosome"/>
</dbReference>
<evidence type="ECO:0000256" key="1">
    <source>
        <dbReference type="ARBA" id="ARBA00001974"/>
    </source>
</evidence>
<dbReference type="PRINTS" id="PR00411">
    <property type="entry name" value="PNDRDTASEI"/>
</dbReference>
<dbReference type="InterPro" id="IPR036873">
    <property type="entry name" value="Rhodanese-like_dom_sf"/>
</dbReference>